<organism evidence="1 2">
    <name type="scientific">Phialocephala subalpina</name>
    <dbReference type="NCBI Taxonomy" id="576137"/>
    <lineage>
        <taxon>Eukaryota</taxon>
        <taxon>Fungi</taxon>
        <taxon>Dikarya</taxon>
        <taxon>Ascomycota</taxon>
        <taxon>Pezizomycotina</taxon>
        <taxon>Leotiomycetes</taxon>
        <taxon>Helotiales</taxon>
        <taxon>Mollisiaceae</taxon>
        <taxon>Phialocephala</taxon>
        <taxon>Phialocephala fortinii species complex</taxon>
    </lineage>
</organism>
<dbReference type="EMBL" id="FJOG01000006">
    <property type="protein sequence ID" value="CZR55521.1"/>
    <property type="molecule type" value="Genomic_DNA"/>
</dbReference>
<sequence>MMNEQVFRASNGALRDTLANASIHIDPSRPSAALLVTWEGAPNSEQVEAARVCAALEEGFGYKGISLRLPQTDPEAALISQVQSLLKDAELALNPFVVYYRGNGFIKNRKPFWRLGKSSAAVDWLNIQALLENGKPDTILALDCDYGVIPTMNRDGEGQSAFCLASTRKSGGKTGKLEIIAAPQRSQNIGQSFSQTLAGALEERQGSPFSLDRLLADLQKIMGDVIHKNLSAVANGGKIKITPVCPLVERPNRSKTSGASHGNQDKEIAAAAQKWTEDSRWSTVLPAREGYYKKVVVLPIAWEISDWDAKRELEDLKTAFETNFNYQVEETFLISDDANAQQAIETKIGYYVDRALINALSHNDLLIVLYNGHGMDGYKNGCNMMWEGGKQSSHRVPINWTKVVHKLDTAPCDVVQILDCCYGATAIKSKVMDETKMLDHIHQKTPESEYRGRNEILASCGRDNETAAGSSASMPLFAEVLHTLASKNLPLSIYSWFHEIDSEVVRRNTQNIPDTQYPRWAQNWYYSPSWKCHPKEIWPRSIVLRPKSATGISESQSSSASGYIYAKIKIEQGRPADVSYYTEEGTR</sequence>
<evidence type="ECO:0000313" key="1">
    <source>
        <dbReference type="EMBL" id="CZR55521.1"/>
    </source>
</evidence>
<dbReference type="Proteomes" id="UP000184330">
    <property type="component" value="Unassembled WGS sequence"/>
</dbReference>
<evidence type="ECO:0000313" key="2">
    <source>
        <dbReference type="Proteomes" id="UP000184330"/>
    </source>
</evidence>
<reference evidence="1 2" key="1">
    <citation type="submission" date="2016-03" db="EMBL/GenBank/DDBJ databases">
        <authorList>
            <person name="Ploux O."/>
        </authorList>
    </citation>
    <scope>NUCLEOTIDE SEQUENCE [LARGE SCALE GENOMIC DNA]</scope>
    <source>
        <strain evidence="1 2">UAMH 11012</strain>
    </source>
</reference>
<dbReference type="AlphaFoldDB" id="A0A1L7WRX7"/>
<gene>
    <name evidence="1" type="ORF">PAC_05409</name>
</gene>
<keyword evidence="2" id="KW-1185">Reference proteome</keyword>
<dbReference type="OrthoDB" id="4760831at2759"/>
<protein>
    <submittedName>
        <fullName evidence="1">Uncharacterized protein</fullName>
    </submittedName>
</protein>
<proteinExistence type="predicted"/>
<accession>A0A1L7WRX7</accession>
<dbReference type="STRING" id="576137.A0A1L7WRX7"/>
<dbReference type="Gene3D" id="3.40.50.1460">
    <property type="match status" value="1"/>
</dbReference>
<name>A0A1L7WRX7_9HELO</name>